<dbReference type="STRING" id="7897.ENSLACP00000014562"/>
<reference evidence="16" key="3">
    <citation type="submission" date="2025-09" db="UniProtKB">
        <authorList>
            <consortium name="Ensembl"/>
        </authorList>
    </citation>
    <scope>IDENTIFICATION</scope>
</reference>
<dbReference type="EMBL" id="AFYH01152828">
    <property type="status" value="NOT_ANNOTATED_CDS"/>
    <property type="molecule type" value="Genomic_DNA"/>
</dbReference>
<sequence length="491" mass="54421">GNGPSGICLSYLLSGYRPYVKADAVHPNLILQSKLQETLELSILDQDLDYLSEGLEGRSHSPVALLLDTLLRPDSDFGGGFESVLRWELRPDLAIPHLVLGEGPPGGAWHSFKGSMVTLSLGDWMELPDLHLRDWMREKRRNLRNDRATTADTAEYYQHYVKAKGLQRNFLCGTVVTSVRKISSDKNSEEGSTSLPVSKKPSSDFCNAEERSPVNNVSIFEVKGFHKTNSGVEKDFRIHTQKVVLATGTYDNPVKLGAEGEGLPFVFHRISDLENVLKQCSIHQKSDPVLIVGGGLTAADAILCAYHSNIPVIHAFRRGVHDPGLIFNQLPKMMYPEYHKVHQMMIEQSCSSSEAYEGYLSLPQHQVLQFTKDKKCVLEDNAGKRKIYNISMALILIGSNPNLSFLTNDGRYLAVDQKYSVNSKHNPIDVDPYTHECAHEAGLYAVGPLAGDHFVRFLQGGVLAVASSLLKAADKNSDSIFFKQQCDSGTY</sequence>
<comment type="similarity">
    <text evidence="11">Belongs to the OKL38 family.</text>
</comment>
<keyword evidence="2" id="KW-0597">Phosphoprotein</keyword>
<evidence type="ECO:0000256" key="3">
    <source>
        <dbReference type="ARBA" id="ARBA00022604"/>
    </source>
</evidence>
<evidence type="ECO:0000256" key="1">
    <source>
        <dbReference type="ARBA" id="ARBA00004214"/>
    </source>
</evidence>
<keyword evidence="17" id="KW-1185">Reference proteome</keyword>
<evidence type="ECO:0000256" key="7">
    <source>
        <dbReference type="ARBA" id="ARBA00022857"/>
    </source>
</evidence>
<keyword evidence="9" id="KW-0503">Monooxygenase</keyword>
<dbReference type="FunFam" id="3.50.50.60:FF:000152">
    <property type="entry name" value="Oxidative stress-induced growth inhibitor 1"/>
    <property type="match status" value="1"/>
</dbReference>
<name>H3AY41_LATCH</name>
<dbReference type="OMA" id="ASWDIQT"/>
<proteinExistence type="inferred from homology"/>
<evidence type="ECO:0000256" key="13">
    <source>
        <dbReference type="ARBA" id="ARBA00093330"/>
    </source>
</evidence>
<dbReference type="HOGENOM" id="CLU_019308_2_0_1"/>
<dbReference type="PANTHER" id="PTHR15192">
    <property type="entry name" value="PROTEIN CBG05349"/>
    <property type="match status" value="1"/>
</dbReference>
<dbReference type="InterPro" id="IPR023753">
    <property type="entry name" value="FAD/NAD-binding_dom"/>
</dbReference>
<evidence type="ECO:0000256" key="14">
    <source>
        <dbReference type="SAM" id="MobiDB-lite"/>
    </source>
</evidence>
<evidence type="ECO:0000313" key="16">
    <source>
        <dbReference type="Ensembl" id="ENSLACP00000014562.1"/>
    </source>
</evidence>
<dbReference type="Gene3D" id="3.50.50.60">
    <property type="entry name" value="FAD/NAD(P)-binding domain"/>
    <property type="match status" value="1"/>
</dbReference>
<comment type="function">
    <text evidence="13">Monooxygenase catalytic activity. Involved in regulation of cytokinesis; promotes RHOA activity, probably acting locally at the midbody in late cytokinesis. Monooxygenase activity is involved in stabilizing transient structures between daughter cells, termed intercellular bridges, before abscission. Regulates differentiation and proliferation through the regulation of cell death.</text>
</comment>
<protein>
    <recommendedName>
        <fullName evidence="12">Oxidative stress-induced growth inhibitor 1</fullName>
    </recommendedName>
</protein>
<evidence type="ECO:0000256" key="9">
    <source>
        <dbReference type="ARBA" id="ARBA00023033"/>
    </source>
</evidence>
<keyword evidence="7" id="KW-0521">NADP</keyword>
<accession>H3AY41</accession>
<keyword evidence="6" id="KW-0274">FAD</keyword>
<organism evidence="16 17">
    <name type="scientific">Latimeria chalumnae</name>
    <name type="common">Coelacanth</name>
    <dbReference type="NCBI Taxonomy" id="7897"/>
    <lineage>
        <taxon>Eukaryota</taxon>
        <taxon>Metazoa</taxon>
        <taxon>Chordata</taxon>
        <taxon>Craniata</taxon>
        <taxon>Vertebrata</taxon>
        <taxon>Euteleostomi</taxon>
        <taxon>Coelacanthiformes</taxon>
        <taxon>Coelacanthidae</taxon>
        <taxon>Latimeria</taxon>
    </lineage>
</organism>
<dbReference type="FunCoup" id="H3AY41">
    <property type="interactions" value="22"/>
</dbReference>
<dbReference type="PRINTS" id="PR00368">
    <property type="entry name" value="FADPNR"/>
</dbReference>
<keyword evidence="4" id="KW-0285">Flavoprotein</keyword>
<evidence type="ECO:0000256" key="6">
    <source>
        <dbReference type="ARBA" id="ARBA00022827"/>
    </source>
</evidence>
<evidence type="ECO:0000256" key="12">
    <source>
        <dbReference type="ARBA" id="ARBA00070803"/>
    </source>
</evidence>
<dbReference type="GO" id="GO:0004497">
    <property type="term" value="F:monooxygenase activity"/>
    <property type="evidence" value="ECO:0007669"/>
    <property type="project" value="UniProtKB-KW"/>
</dbReference>
<evidence type="ECO:0000256" key="4">
    <source>
        <dbReference type="ARBA" id="ARBA00022630"/>
    </source>
</evidence>
<feature type="domain" description="FAD/NAD(P)-binding" evidence="15">
    <location>
        <begin position="217"/>
        <end position="447"/>
    </location>
</feature>
<keyword evidence="5" id="KW-0221">Differentiation</keyword>
<evidence type="ECO:0000256" key="5">
    <source>
        <dbReference type="ARBA" id="ARBA00022782"/>
    </source>
</evidence>
<dbReference type="eggNOG" id="ENOG502QRUQ">
    <property type="taxonomic scope" value="Eukaryota"/>
</dbReference>
<dbReference type="GeneTree" id="ENSGT00390000006658"/>
<feature type="region of interest" description="Disordered" evidence="14">
    <location>
        <begin position="182"/>
        <end position="208"/>
    </location>
</feature>
<dbReference type="AlphaFoldDB" id="H3AY41"/>
<dbReference type="InterPro" id="IPR029731">
    <property type="entry name" value="OSGIN1/2"/>
</dbReference>
<comment type="cofactor">
    <cofactor evidence="10">
        <name>NADPH</name>
        <dbReference type="ChEBI" id="CHEBI:57783"/>
    </cofactor>
</comment>
<comment type="subcellular location">
    <subcellularLocation>
        <location evidence="1">Midbody</location>
    </subcellularLocation>
</comment>
<gene>
    <name evidence="16" type="primary">LOC102348526</name>
</gene>
<dbReference type="InterPro" id="IPR036188">
    <property type="entry name" value="FAD/NAD-bd_sf"/>
</dbReference>
<dbReference type="GO" id="GO:0030308">
    <property type="term" value="P:negative regulation of cell growth"/>
    <property type="evidence" value="ECO:0007669"/>
    <property type="project" value="TreeGrafter"/>
</dbReference>
<dbReference type="Ensembl" id="ENSLACT00000014662.1">
    <property type="protein sequence ID" value="ENSLACP00000014562.1"/>
    <property type="gene ID" value="ENSLACG00000012817.1"/>
</dbReference>
<dbReference type="PANTHER" id="PTHR15192:SF15">
    <property type="entry name" value="OXIDATIVE STRESS-INDUCED GROWTH INHIBITOR 1"/>
    <property type="match status" value="1"/>
</dbReference>
<evidence type="ECO:0000256" key="10">
    <source>
        <dbReference type="ARBA" id="ARBA00053031"/>
    </source>
</evidence>
<keyword evidence="3" id="KW-0341">Growth regulation</keyword>
<evidence type="ECO:0000259" key="15">
    <source>
        <dbReference type="Pfam" id="PF07992"/>
    </source>
</evidence>
<dbReference type="GO" id="GO:0030496">
    <property type="term" value="C:midbody"/>
    <property type="evidence" value="ECO:0007669"/>
    <property type="project" value="UniProtKB-SubCell"/>
</dbReference>
<dbReference type="Proteomes" id="UP000008672">
    <property type="component" value="Unassembled WGS sequence"/>
</dbReference>
<dbReference type="InParanoid" id="H3AY41"/>
<reference evidence="16" key="2">
    <citation type="submission" date="2025-08" db="UniProtKB">
        <authorList>
            <consortium name="Ensembl"/>
        </authorList>
    </citation>
    <scope>IDENTIFICATION</scope>
</reference>
<keyword evidence="8" id="KW-0560">Oxidoreductase</keyword>
<evidence type="ECO:0000313" key="17">
    <source>
        <dbReference type="Proteomes" id="UP000008672"/>
    </source>
</evidence>
<dbReference type="Pfam" id="PF07992">
    <property type="entry name" value="Pyr_redox_2"/>
    <property type="match status" value="1"/>
</dbReference>
<dbReference type="GO" id="GO:0008083">
    <property type="term" value="F:growth factor activity"/>
    <property type="evidence" value="ECO:0007669"/>
    <property type="project" value="TreeGrafter"/>
</dbReference>
<evidence type="ECO:0000256" key="8">
    <source>
        <dbReference type="ARBA" id="ARBA00023002"/>
    </source>
</evidence>
<evidence type="ECO:0000256" key="2">
    <source>
        <dbReference type="ARBA" id="ARBA00022553"/>
    </source>
</evidence>
<dbReference type="GO" id="GO:0030154">
    <property type="term" value="P:cell differentiation"/>
    <property type="evidence" value="ECO:0007669"/>
    <property type="project" value="UniProtKB-KW"/>
</dbReference>
<dbReference type="SUPFAM" id="SSF51905">
    <property type="entry name" value="FAD/NAD(P)-binding domain"/>
    <property type="match status" value="1"/>
</dbReference>
<reference evidence="17" key="1">
    <citation type="submission" date="2011-08" db="EMBL/GenBank/DDBJ databases">
        <title>The draft genome of Latimeria chalumnae.</title>
        <authorList>
            <person name="Di Palma F."/>
            <person name="Alfoldi J."/>
            <person name="Johnson J."/>
            <person name="Berlin A."/>
            <person name="Gnerre S."/>
            <person name="Jaffe D."/>
            <person name="MacCallum I."/>
            <person name="Young S."/>
            <person name="Walker B.J."/>
            <person name="Lander E."/>
            <person name="Lindblad-Toh K."/>
        </authorList>
    </citation>
    <scope>NUCLEOTIDE SEQUENCE [LARGE SCALE GENOMIC DNA]</scope>
    <source>
        <strain evidence="17">Wild caught</strain>
    </source>
</reference>
<evidence type="ECO:0000256" key="11">
    <source>
        <dbReference type="ARBA" id="ARBA00061663"/>
    </source>
</evidence>